<evidence type="ECO:0000256" key="4">
    <source>
        <dbReference type="ARBA" id="ARBA00057733"/>
    </source>
</evidence>
<feature type="chain" id="PRO_5042189333" description="Gamma-glutamylaminecyclotransferase" evidence="7">
    <location>
        <begin position="18"/>
        <end position="207"/>
    </location>
</feature>
<feature type="domain" description="Gamma-glutamylcyclotransferase AIG2-like" evidence="8">
    <location>
        <begin position="63"/>
        <end position="180"/>
    </location>
</feature>
<keyword evidence="7" id="KW-0732">Signal</keyword>
<reference evidence="9" key="1">
    <citation type="journal article" date="2023" name="Science">
        <title>Genome structures resolve the early diversification of teleost fishes.</title>
        <authorList>
            <person name="Parey E."/>
            <person name="Louis A."/>
            <person name="Montfort J."/>
            <person name="Bouchez O."/>
            <person name="Roques C."/>
            <person name="Iampietro C."/>
            <person name="Lluch J."/>
            <person name="Castinel A."/>
            <person name="Donnadieu C."/>
            <person name="Desvignes T."/>
            <person name="Floi Bucao C."/>
            <person name="Jouanno E."/>
            <person name="Wen M."/>
            <person name="Mejri S."/>
            <person name="Dirks R."/>
            <person name="Jansen H."/>
            <person name="Henkel C."/>
            <person name="Chen W.J."/>
            <person name="Zahm M."/>
            <person name="Cabau C."/>
            <person name="Klopp C."/>
            <person name="Thompson A.W."/>
            <person name="Robinson-Rechavi M."/>
            <person name="Braasch I."/>
            <person name="Lecointre G."/>
            <person name="Bobe J."/>
            <person name="Postlethwait J.H."/>
            <person name="Berthelot C."/>
            <person name="Roest Crollius H."/>
            <person name="Guiguen Y."/>
        </authorList>
    </citation>
    <scope>NUCLEOTIDE SEQUENCE</scope>
    <source>
        <strain evidence="9">NC1722</strain>
    </source>
</reference>
<sequence length="207" mass="22775">MGLLSLLLAGMRGGTFAALFTSAAQRGIWASLTAVILFLCSSPTSASSQNLTGVPPAAPMTHIFVYGTLKRGQPNHFRMMDAANGKAEYCGRGRTVQSFPLVIAGEHNIPFLLNVPGSGRRVKGEVYRVDGPMLAFLDEFEGCPHMYQRTPVALELEEWTAEGRGVAEAFIYSTTTYRAEWLKRPVFDDYDAYGDHGLVYVDRESRD</sequence>
<dbReference type="GO" id="GO:0005829">
    <property type="term" value="C:cytosol"/>
    <property type="evidence" value="ECO:0007669"/>
    <property type="project" value="TreeGrafter"/>
</dbReference>
<dbReference type="InterPro" id="IPR039126">
    <property type="entry name" value="GGACT"/>
</dbReference>
<evidence type="ECO:0000256" key="5">
    <source>
        <dbReference type="PIRSR" id="PIRSR639126-1"/>
    </source>
</evidence>
<name>A0AAD7SF12_9TELE</name>
<dbReference type="Pfam" id="PF06094">
    <property type="entry name" value="GGACT"/>
    <property type="match status" value="1"/>
</dbReference>
<evidence type="ECO:0000256" key="6">
    <source>
        <dbReference type="RuleBase" id="RU367036"/>
    </source>
</evidence>
<evidence type="ECO:0000313" key="9">
    <source>
        <dbReference type="EMBL" id="KAJ8401258.1"/>
    </source>
</evidence>
<accession>A0AAD7SF12</accession>
<proteinExistence type="inferred from homology"/>
<evidence type="ECO:0000313" key="10">
    <source>
        <dbReference type="Proteomes" id="UP001221898"/>
    </source>
</evidence>
<feature type="active site" description="Proton acceptor" evidence="5">
    <location>
        <position position="141"/>
    </location>
</feature>
<dbReference type="FunFam" id="3.10.490.10:FF:000008">
    <property type="entry name" value="Gamma-glutamylaminecyclotransferase A"/>
    <property type="match status" value="1"/>
</dbReference>
<comment type="catalytic activity">
    <reaction evidence="1 6">
        <text>epsilon-(gamma-L-glutamyl)-L-lysine = 5-oxo-L-proline + L-lysine</text>
        <dbReference type="Rhea" id="RHEA:16961"/>
        <dbReference type="ChEBI" id="CHEBI:32551"/>
        <dbReference type="ChEBI" id="CHEBI:58402"/>
        <dbReference type="ChEBI" id="CHEBI:133752"/>
        <dbReference type="EC" id="4.3.2.8"/>
    </reaction>
</comment>
<dbReference type="Gene3D" id="3.10.490.10">
    <property type="entry name" value="Gamma-glutamyl cyclotransferase-like"/>
    <property type="match status" value="1"/>
</dbReference>
<comment type="function">
    <text evidence="4">May contribute to degradation of proteins cross-linked by transglutaminases by degrading the cross-link between a lysine and a glutamic acid residue. Catalyzes the formation of 5-oxo-L-proline from L-gamma-glutamyl-L-epsilon-lysine.</text>
</comment>
<comment type="similarity">
    <text evidence="2 6">Belongs to the gamma-glutamylcyclotransferase family.</text>
</comment>
<feature type="signal peptide" evidence="7">
    <location>
        <begin position="1"/>
        <end position="17"/>
    </location>
</feature>
<dbReference type="EMBL" id="JAINUG010000071">
    <property type="protein sequence ID" value="KAJ8401258.1"/>
    <property type="molecule type" value="Genomic_DNA"/>
</dbReference>
<dbReference type="CDD" id="cd06661">
    <property type="entry name" value="GGCT_like"/>
    <property type="match status" value="1"/>
</dbReference>
<dbReference type="InterPro" id="IPR009288">
    <property type="entry name" value="AIG2-like_dom"/>
</dbReference>
<evidence type="ECO:0000256" key="1">
    <source>
        <dbReference type="ARBA" id="ARBA00001684"/>
    </source>
</evidence>
<dbReference type="SUPFAM" id="SSF110857">
    <property type="entry name" value="Gamma-glutamyl cyclotransferase-like"/>
    <property type="match status" value="1"/>
</dbReference>
<evidence type="ECO:0000256" key="7">
    <source>
        <dbReference type="SAM" id="SignalP"/>
    </source>
</evidence>
<organism evidence="9 10">
    <name type="scientific">Aldrovandia affinis</name>
    <dbReference type="NCBI Taxonomy" id="143900"/>
    <lineage>
        <taxon>Eukaryota</taxon>
        <taxon>Metazoa</taxon>
        <taxon>Chordata</taxon>
        <taxon>Craniata</taxon>
        <taxon>Vertebrata</taxon>
        <taxon>Euteleostomi</taxon>
        <taxon>Actinopterygii</taxon>
        <taxon>Neopterygii</taxon>
        <taxon>Teleostei</taxon>
        <taxon>Notacanthiformes</taxon>
        <taxon>Halosauridae</taxon>
        <taxon>Aldrovandia</taxon>
    </lineage>
</organism>
<dbReference type="Proteomes" id="UP001221898">
    <property type="component" value="Unassembled WGS sequence"/>
</dbReference>
<comment type="caution">
    <text evidence="9">The sequence shown here is derived from an EMBL/GenBank/DDBJ whole genome shotgun (WGS) entry which is preliminary data.</text>
</comment>
<evidence type="ECO:0000256" key="3">
    <source>
        <dbReference type="ARBA" id="ARBA00023239"/>
    </source>
</evidence>
<evidence type="ECO:0000259" key="8">
    <source>
        <dbReference type="Pfam" id="PF06094"/>
    </source>
</evidence>
<dbReference type="EC" id="4.3.2.8" evidence="6"/>
<gene>
    <name evidence="9" type="ORF">AAFF_G00384890</name>
</gene>
<dbReference type="InterPro" id="IPR013024">
    <property type="entry name" value="GGCT-like"/>
</dbReference>
<dbReference type="GO" id="GO:0042219">
    <property type="term" value="P:modified amino acid catabolic process"/>
    <property type="evidence" value="ECO:0007669"/>
    <property type="project" value="UniProtKB-UniRule"/>
</dbReference>
<protein>
    <recommendedName>
        <fullName evidence="6">Gamma-glutamylaminecyclotransferase</fullName>
        <ecNumber evidence="6">4.3.2.8</ecNumber>
    </recommendedName>
</protein>
<keyword evidence="3 6" id="KW-0456">Lyase</keyword>
<dbReference type="InterPro" id="IPR036568">
    <property type="entry name" value="GGCT-like_sf"/>
</dbReference>
<dbReference type="PANTHER" id="PTHR12510">
    <property type="entry name" value="TROPONIN C-AKIN-1 PROTEIN"/>
    <property type="match status" value="1"/>
</dbReference>
<dbReference type="PANTHER" id="PTHR12510:SF4">
    <property type="entry name" value="GAMMA-GLUTAMYLAMINECYCLOTRANSFERASE"/>
    <property type="match status" value="1"/>
</dbReference>
<evidence type="ECO:0000256" key="2">
    <source>
        <dbReference type="ARBA" id="ARBA00008861"/>
    </source>
</evidence>
<dbReference type="GO" id="GO:0061929">
    <property type="term" value="F:gamma-glutamylaminecyclotransferase activity"/>
    <property type="evidence" value="ECO:0007669"/>
    <property type="project" value="UniProtKB-UniRule"/>
</dbReference>
<dbReference type="AlphaFoldDB" id="A0AAD7SF12"/>
<keyword evidence="10" id="KW-1185">Reference proteome</keyword>